<evidence type="ECO:0000313" key="5">
    <source>
        <dbReference type="Proteomes" id="UP000254925"/>
    </source>
</evidence>
<comment type="similarity">
    <text evidence="1">To bacterial alkanal monooxygenase alpha and beta chains.</text>
</comment>
<proteinExistence type="predicted"/>
<name>A0A370HRD1_9HYPH</name>
<evidence type="ECO:0000256" key="1">
    <source>
        <dbReference type="ARBA" id="ARBA00007789"/>
    </source>
</evidence>
<accession>A0A370HRD1</accession>
<sequence>MISLSVLDLSFVTSGSTPAQALRNTLDLASHTDRLGFTRFWVAEHHNLPSVASGAPDIMIGQIAAVTERIRVGSGGVMLPNHAPLMVAERFKLLEALYPDRIDLGLGRAPGTDPVTSYALRRMQEERGRDDFLERLQELMLLETKSFPPEHPFRRIEIMPSGVPLPPIWLLGSSDYSAHLSARLGLGFGFAHHFATHDAADSMLSYRNGFQPSQWRAEPHAILTVAIICAETDDEAERLASSADLNFVRRMRGEFGPIPSPEEALAYPYTPSEREMIRRNRERLFVGSPDTVRQKLQPLIDETKADELMVTSAMHDHAARKRSYDLVARIGFTAPNRT</sequence>
<organism evidence="4 5">
    <name type="scientific">Microvirga subterranea</name>
    <dbReference type="NCBI Taxonomy" id="186651"/>
    <lineage>
        <taxon>Bacteria</taxon>
        <taxon>Pseudomonadati</taxon>
        <taxon>Pseudomonadota</taxon>
        <taxon>Alphaproteobacteria</taxon>
        <taxon>Hyphomicrobiales</taxon>
        <taxon>Methylobacteriaceae</taxon>
        <taxon>Microvirga</taxon>
    </lineage>
</organism>
<dbReference type="OrthoDB" id="9780518at2"/>
<dbReference type="FunFam" id="3.20.20.30:FF:000002">
    <property type="entry name" value="LLM class flavin-dependent oxidoreductase"/>
    <property type="match status" value="1"/>
</dbReference>
<dbReference type="InterPro" id="IPR036661">
    <property type="entry name" value="Luciferase-like_sf"/>
</dbReference>
<dbReference type="PANTHER" id="PTHR30137">
    <property type="entry name" value="LUCIFERASE-LIKE MONOOXYGENASE"/>
    <property type="match status" value="1"/>
</dbReference>
<dbReference type="GO" id="GO:0016705">
    <property type="term" value="F:oxidoreductase activity, acting on paired donors, with incorporation or reduction of molecular oxygen"/>
    <property type="evidence" value="ECO:0007669"/>
    <property type="project" value="InterPro"/>
</dbReference>
<dbReference type="NCBIfam" id="TIGR03558">
    <property type="entry name" value="oxido_grp_1"/>
    <property type="match status" value="1"/>
</dbReference>
<dbReference type="CDD" id="cd00347">
    <property type="entry name" value="Flavin_utilizing_monoxygenases"/>
    <property type="match status" value="1"/>
</dbReference>
<dbReference type="AlphaFoldDB" id="A0A370HRD1"/>
<feature type="domain" description="Luciferase-like" evidence="3">
    <location>
        <begin position="6"/>
        <end position="297"/>
    </location>
</feature>
<comment type="caution">
    <text evidence="4">The sequence shown here is derived from an EMBL/GenBank/DDBJ whole genome shotgun (WGS) entry which is preliminary data.</text>
</comment>
<dbReference type="Gene3D" id="3.20.20.30">
    <property type="entry name" value="Luciferase-like domain"/>
    <property type="match status" value="1"/>
</dbReference>
<evidence type="ECO:0000259" key="3">
    <source>
        <dbReference type="Pfam" id="PF00296"/>
    </source>
</evidence>
<dbReference type="PANTHER" id="PTHR30137:SF6">
    <property type="entry name" value="LUCIFERASE-LIKE MONOOXYGENASE"/>
    <property type="match status" value="1"/>
</dbReference>
<dbReference type="GO" id="GO:0005829">
    <property type="term" value="C:cytosol"/>
    <property type="evidence" value="ECO:0007669"/>
    <property type="project" value="TreeGrafter"/>
</dbReference>
<dbReference type="InterPro" id="IPR050766">
    <property type="entry name" value="Bact_Lucif_Oxidored"/>
</dbReference>
<dbReference type="Pfam" id="PF00296">
    <property type="entry name" value="Bac_luciferase"/>
    <property type="match status" value="1"/>
</dbReference>
<dbReference type="EMBL" id="QQBB01000002">
    <property type="protein sequence ID" value="RDI61102.1"/>
    <property type="molecule type" value="Genomic_DNA"/>
</dbReference>
<dbReference type="InterPro" id="IPR011251">
    <property type="entry name" value="Luciferase-like_dom"/>
</dbReference>
<dbReference type="Proteomes" id="UP000254925">
    <property type="component" value="Unassembled WGS sequence"/>
</dbReference>
<reference evidence="4 5" key="1">
    <citation type="submission" date="2018-07" db="EMBL/GenBank/DDBJ databases">
        <title>Genomic Encyclopedia of Type Strains, Phase IV (KMG-IV): sequencing the most valuable type-strain genomes for metagenomic binning, comparative biology and taxonomic classification.</title>
        <authorList>
            <person name="Goeker M."/>
        </authorList>
    </citation>
    <scope>NUCLEOTIDE SEQUENCE [LARGE SCALE GENOMIC DNA]</scope>
    <source>
        <strain evidence="4 5">DSM 14364</strain>
    </source>
</reference>
<evidence type="ECO:0000313" key="4">
    <source>
        <dbReference type="EMBL" id="RDI61102.1"/>
    </source>
</evidence>
<keyword evidence="5" id="KW-1185">Reference proteome</keyword>
<evidence type="ECO:0000256" key="2">
    <source>
        <dbReference type="ARBA" id="ARBA00074555"/>
    </source>
</evidence>
<dbReference type="SUPFAM" id="SSF51679">
    <property type="entry name" value="Bacterial luciferase-like"/>
    <property type="match status" value="1"/>
</dbReference>
<dbReference type="RefSeq" id="WP_114769274.1">
    <property type="nucleotide sequence ID" value="NZ_QQBB01000002.1"/>
</dbReference>
<gene>
    <name evidence="4" type="ORF">DES45_102497</name>
</gene>
<protein>
    <recommendedName>
        <fullName evidence="2">Luciferase-like monooxygenase</fullName>
    </recommendedName>
</protein>
<dbReference type="InterPro" id="IPR019949">
    <property type="entry name" value="CmoO-like"/>
</dbReference>